<dbReference type="Proteomes" id="UP000238762">
    <property type="component" value="Unassembled WGS sequence"/>
</dbReference>
<name>A0A2T1CAE2_9CYAN</name>
<protein>
    <recommendedName>
        <fullName evidence="4">CopG family transcriptional regulator</fullName>
    </recommendedName>
</protein>
<dbReference type="RefSeq" id="WP_106286754.1">
    <property type="nucleotide sequence ID" value="NZ_CAWNTC010000104.1"/>
</dbReference>
<feature type="region of interest" description="Disordered" evidence="1">
    <location>
        <begin position="98"/>
        <end position="117"/>
    </location>
</feature>
<dbReference type="GO" id="GO:0006355">
    <property type="term" value="P:regulation of DNA-templated transcription"/>
    <property type="evidence" value="ECO:0007669"/>
    <property type="project" value="InterPro"/>
</dbReference>
<reference evidence="2 3" key="1">
    <citation type="submission" date="2018-02" db="EMBL/GenBank/DDBJ databases">
        <authorList>
            <person name="Cohen D.B."/>
            <person name="Kent A.D."/>
        </authorList>
    </citation>
    <scope>NUCLEOTIDE SEQUENCE [LARGE SCALE GENOMIC DNA]</scope>
    <source>
        <strain evidence="2 3">CCAP 1448/3</strain>
    </source>
</reference>
<evidence type="ECO:0000313" key="3">
    <source>
        <dbReference type="Proteomes" id="UP000238762"/>
    </source>
</evidence>
<dbReference type="AlphaFoldDB" id="A0A2T1CAE2"/>
<organism evidence="2 3">
    <name type="scientific">Merismopedia glauca CCAP 1448/3</name>
    <dbReference type="NCBI Taxonomy" id="1296344"/>
    <lineage>
        <taxon>Bacteria</taxon>
        <taxon>Bacillati</taxon>
        <taxon>Cyanobacteriota</taxon>
        <taxon>Cyanophyceae</taxon>
        <taxon>Synechococcales</taxon>
        <taxon>Merismopediaceae</taxon>
        <taxon>Merismopedia</taxon>
    </lineage>
</organism>
<keyword evidence="3" id="KW-1185">Reference proteome</keyword>
<dbReference type="SUPFAM" id="SSF47598">
    <property type="entry name" value="Ribbon-helix-helix"/>
    <property type="match status" value="1"/>
</dbReference>
<dbReference type="Gene3D" id="1.10.1220.10">
    <property type="entry name" value="Met repressor-like"/>
    <property type="match status" value="1"/>
</dbReference>
<accession>A0A2T1CAE2</accession>
<dbReference type="InterPro" id="IPR010985">
    <property type="entry name" value="Ribbon_hlx_hlx"/>
</dbReference>
<evidence type="ECO:0000256" key="1">
    <source>
        <dbReference type="SAM" id="MobiDB-lite"/>
    </source>
</evidence>
<dbReference type="InterPro" id="IPR013321">
    <property type="entry name" value="Arc_rbn_hlx_hlx"/>
</dbReference>
<evidence type="ECO:0000313" key="2">
    <source>
        <dbReference type="EMBL" id="PSB05209.1"/>
    </source>
</evidence>
<sequence>MQDKQKVTLYLPPNLHRQLKIKAAVEAESMSGLVEKAIAFYLHHPEAVEESILHGSNHQVHNCPSCITPLVMRDGDLVKLESHPTVIAEELAIDKVRSDADSWSQSPAELVGSGSVR</sequence>
<reference evidence="2 3" key="2">
    <citation type="submission" date="2018-03" db="EMBL/GenBank/DDBJ databases">
        <title>The ancient ancestry and fast evolution of plastids.</title>
        <authorList>
            <person name="Moore K.R."/>
            <person name="Magnabosco C."/>
            <person name="Momper L."/>
            <person name="Gold D.A."/>
            <person name="Bosak T."/>
            <person name="Fournier G.P."/>
        </authorList>
    </citation>
    <scope>NUCLEOTIDE SEQUENCE [LARGE SCALE GENOMIC DNA]</scope>
    <source>
        <strain evidence="2 3">CCAP 1448/3</strain>
    </source>
</reference>
<evidence type="ECO:0008006" key="4">
    <source>
        <dbReference type="Google" id="ProtNLM"/>
    </source>
</evidence>
<gene>
    <name evidence="2" type="ORF">C7B64_00770</name>
</gene>
<proteinExistence type="predicted"/>
<dbReference type="OrthoDB" id="514592at2"/>
<dbReference type="EMBL" id="PVWJ01000002">
    <property type="protein sequence ID" value="PSB05209.1"/>
    <property type="molecule type" value="Genomic_DNA"/>
</dbReference>
<comment type="caution">
    <text evidence="2">The sequence shown here is derived from an EMBL/GenBank/DDBJ whole genome shotgun (WGS) entry which is preliminary data.</text>
</comment>